<dbReference type="InterPro" id="IPR005251">
    <property type="entry name" value="IF-M1Pi"/>
</dbReference>
<dbReference type="FunFam" id="3.40.50.10470:FF:000006">
    <property type="entry name" value="Methylthioribose-1-phosphate isomerase"/>
    <property type="match status" value="1"/>
</dbReference>
<dbReference type="NCBIfam" id="TIGR00512">
    <property type="entry name" value="salvage_mtnA"/>
    <property type="match status" value="1"/>
</dbReference>
<evidence type="ECO:0000256" key="1">
    <source>
        <dbReference type="ARBA" id="ARBA00023235"/>
    </source>
</evidence>
<evidence type="ECO:0000313" key="4">
    <source>
        <dbReference type="EMBL" id="RAI79174.1"/>
    </source>
</evidence>
<dbReference type="Gene3D" id="3.40.50.10470">
    <property type="entry name" value="Translation initiation factor eif-2b, domain 2"/>
    <property type="match status" value="1"/>
</dbReference>
<accession>A0A2G5NUK5</accession>
<gene>
    <name evidence="3 4" type="primary">mtnA</name>
    <name evidence="4" type="ORF">BFS35_012540</name>
</gene>
<dbReference type="InterPro" id="IPR011559">
    <property type="entry name" value="Initiation_fac_2B_a/b/d"/>
</dbReference>
<comment type="pathway">
    <text evidence="3">Amino-acid biosynthesis; L-methionine biosynthesis via salvage pathway; L-methionine from S-methyl-5-thio-alpha-D-ribose 1-phosphate: step 1/6.</text>
</comment>
<feature type="binding site" evidence="3">
    <location>
        <begin position="46"/>
        <end position="48"/>
    </location>
    <ligand>
        <name>substrate</name>
    </ligand>
</feature>
<dbReference type="UniPathway" id="UPA00904">
    <property type="reaction ID" value="UER00874"/>
</dbReference>
<keyword evidence="1 3" id="KW-0413">Isomerase</keyword>
<dbReference type="InterPro" id="IPR037171">
    <property type="entry name" value="NagB/RpiA_transferase-like"/>
</dbReference>
<dbReference type="InterPro" id="IPR042529">
    <property type="entry name" value="IF_2B-like_C"/>
</dbReference>
<dbReference type="InterPro" id="IPR000649">
    <property type="entry name" value="IF-2B-related"/>
</dbReference>
<dbReference type="EC" id="5.3.1.23" evidence="3"/>
<dbReference type="NCBIfam" id="TIGR00524">
    <property type="entry name" value="eIF-2B_rel"/>
    <property type="match status" value="1"/>
</dbReference>
<name>A0A2G5NUK5_9STAP</name>
<dbReference type="AlphaFoldDB" id="A0A2G5NUK5"/>
<comment type="catalytic activity">
    <reaction evidence="2 3">
        <text>5-(methylsulfanyl)-alpha-D-ribose 1-phosphate = 5-(methylsulfanyl)-D-ribulose 1-phosphate</text>
        <dbReference type="Rhea" id="RHEA:19989"/>
        <dbReference type="ChEBI" id="CHEBI:58533"/>
        <dbReference type="ChEBI" id="CHEBI:58548"/>
        <dbReference type="EC" id="5.3.1.23"/>
    </reaction>
</comment>
<proteinExistence type="inferred from homology"/>
<keyword evidence="3" id="KW-0028">Amino-acid biosynthesis</keyword>
<feature type="binding site" evidence="3">
    <location>
        <position position="190"/>
    </location>
    <ligand>
        <name>substrate</name>
    </ligand>
</feature>
<evidence type="ECO:0000313" key="5">
    <source>
        <dbReference type="Proteomes" id="UP000229523"/>
    </source>
</evidence>
<evidence type="ECO:0000256" key="3">
    <source>
        <dbReference type="HAMAP-Rule" id="MF_01678"/>
    </source>
</evidence>
<dbReference type="GO" id="GO:0019509">
    <property type="term" value="P:L-methionine salvage from methylthioadenosine"/>
    <property type="evidence" value="ECO:0007669"/>
    <property type="project" value="UniProtKB-UniRule"/>
</dbReference>
<comment type="caution">
    <text evidence="4">The sequence shown here is derived from an EMBL/GenBank/DDBJ whole genome shotgun (WGS) entry which is preliminary data.</text>
</comment>
<dbReference type="Proteomes" id="UP000229523">
    <property type="component" value="Unassembled WGS sequence"/>
</dbReference>
<dbReference type="RefSeq" id="WP_099577087.1">
    <property type="nucleotide sequence ID" value="NZ_MJBI02000010.1"/>
</dbReference>
<sequence length="340" mass="36956">MILQSIQYKDGVLTLLDQTKLPHDIQYVDCTDYEAVAVAIEDMIVRGAPAIGITAAYGVVIGALQYNGDKDFKIYMQDVITRLSNTRPTAINLLWALGRTKEVITEDVNQTIVALENLAQHIYEEDKSINDRIGKHTLPLIKPNSTFITHCNPGSLATSALGTATAGFYLAHAQEIPFKVFSDETRPRFQGALTAFELSQAGIDVTTITDSTTATVLQQQDVTAVIVGCDRVALNGDVVNKIGTLPLAIAAKFYNVPFYVAAPTPTFDLTVSSGDAIPIEARNTREVTHIYDNKVAADVAVYNPAFDITPNSLITGLITEHGIIEAQEQAITKLFEEIKA</sequence>
<evidence type="ECO:0000256" key="2">
    <source>
        <dbReference type="ARBA" id="ARBA00052401"/>
    </source>
</evidence>
<protein>
    <recommendedName>
        <fullName evidence="3">Methylthioribose-1-phosphate isomerase</fullName>
        <shortName evidence="3">M1Pi</shortName>
        <shortName evidence="3">MTR-1-P isomerase</shortName>
        <ecNumber evidence="3">5.3.1.23</ecNumber>
    </recommendedName>
    <alternativeName>
        <fullName evidence="3">S-methyl-5-thioribose-1-phosphate isomerase</fullName>
    </alternativeName>
</protein>
<dbReference type="Gene3D" id="1.20.120.420">
    <property type="entry name" value="translation initiation factor eif-2b, domain 1"/>
    <property type="match status" value="1"/>
</dbReference>
<dbReference type="Pfam" id="PF01008">
    <property type="entry name" value="IF-2B"/>
    <property type="match status" value="1"/>
</dbReference>
<reference evidence="4 5" key="1">
    <citation type="journal article" date="2018" name="Front. Microbiol.">
        <title>Description and Comparative Genomics of Macrococcus caseolyticus subsp. hominis subsp. nov., Macrococcus goetzii sp. nov., Macrococcus epidermidis sp. nov., and Macrococcus bohemicus sp. nov., Novel Macrococci From Human Clinical Material With Virulence Potential and Suspected Uptake of Foreign DNA by Natural Transformation.</title>
        <authorList>
            <person name="Maslanova I."/>
            <person name="Wertheimer Z."/>
            <person name="Sedlacek I."/>
            <person name="Svec P."/>
            <person name="Indrakova A."/>
            <person name="Kovarovic V."/>
            <person name="Schumann P."/>
            <person name="Sproer C."/>
            <person name="Kralova S."/>
            <person name="Sedo O."/>
            <person name="Kristofova L."/>
            <person name="Vrbovska V."/>
            <person name="Fuzik T."/>
            <person name="Petras P."/>
            <person name="Zdrahal Z."/>
            <person name="Ruzickova V."/>
            <person name="Doskar J."/>
            <person name="Pantucek R."/>
        </authorList>
    </citation>
    <scope>NUCLEOTIDE SEQUENCE [LARGE SCALE GENOMIC DNA]</scope>
    <source>
        <strain evidence="4 5">CCM 4927</strain>
    </source>
</reference>
<feature type="active site" description="Proton donor" evidence="3">
    <location>
        <position position="230"/>
    </location>
</feature>
<dbReference type="InterPro" id="IPR027363">
    <property type="entry name" value="M1Pi_N"/>
</dbReference>
<feature type="site" description="Transition state stabilizer" evidence="3">
    <location>
        <position position="151"/>
    </location>
</feature>
<dbReference type="PANTHER" id="PTHR43475">
    <property type="entry name" value="METHYLTHIORIBOSE-1-PHOSPHATE ISOMERASE"/>
    <property type="match status" value="1"/>
</dbReference>
<keyword evidence="3" id="KW-0486">Methionine biosynthesis</keyword>
<dbReference type="FunFam" id="1.20.120.420:FF:000003">
    <property type="entry name" value="Methylthioribose-1-phosphate isomerase"/>
    <property type="match status" value="1"/>
</dbReference>
<dbReference type="GO" id="GO:0046523">
    <property type="term" value="F:S-methyl-5-thioribose-1-phosphate isomerase activity"/>
    <property type="evidence" value="ECO:0007669"/>
    <property type="project" value="UniProtKB-UniRule"/>
</dbReference>
<dbReference type="EMBL" id="MJBI02000010">
    <property type="protein sequence ID" value="RAI79174.1"/>
    <property type="molecule type" value="Genomic_DNA"/>
</dbReference>
<keyword evidence="5" id="KW-1185">Reference proteome</keyword>
<comment type="function">
    <text evidence="3">Catalyzes the interconversion of methylthioribose-1-phosphate (MTR-1-P) into methylthioribulose-1-phosphate (MTRu-1-P).</text>
</comment>
<feature type="binding site" evidence="3">
    <location>
        <position position="87"/>
    </location>
    <ligand>
        <name>substrate</name>
    </ligand>
</feature>
<comment type="similarity">
    <text evidence="3">Belongs to the EIF-2B alpha/beta/delta subunits family. MtnA subfamily.</text>
</comment>
<dbReference type="PANTHER" id="PTHR43475:SF1">
    <property type="entry name" value="METHYLTHIORIBOSE-1-PHOSPHATE ISOMERASE"/>
    <property type="match status" value="1"/>
</dbReference>
<organism evidence="4 5">
    <name type="scientific">Macrococcoides goetzii</name>
    <dbReference type="NCBI Taxonomy" id="1891097"/>
    <lineage>
        <taxon>Bacteria</taxon>
        <taxon>Bacillati</taxon>
        <taxon>Bacillota</taxon>
        <taxon>Bacilli</taxon>
        <taxon>Bacillales</taxon>
        <taxon>Staphylococcaceae</taxon>
        <taxon>Macrococcoides</taxon>
    </lineage>
</organism>
<dbReference type="HAMAP" id="MF_01678">
    <property type="entry name" value="Salvage_MtnA"/>
    <property type="match status" value="1"/>
</dbReference>
<dbReference type="NCBIfam" id="NF004326">
    <property type="entry name" value="PRK05720.1"/>
    <property type="match status" value="1"/>
</dbReference>
<dbReference type="SUPFAM" id="SSF100950">
    <property type="entry name" value="NagB/RpiA/CoA transferase-like"/>
    <property type="match status" value="1"/>
</dbReference>
<feature type="binding site" evidence="3">
    <location>
        <begin position="240"/>
        <end position="241"/>
    </location>
    <ligand>
        <name>substrate</name>
    </ligand>
</feature>